<evidence type="ECO:0000256" key="1">
    <source>
        <dbReference type="ARBA" id="ARBA00005709"/>
    </source>
</evidence>
<comment type="subcellular location">
    <subcellularLocation>
        <location evidence="3">Secreted</location>
    </subcellularLocation>
    <subcellularLocation>
        <location evidence="3">Bacterial flagellum</location>
    </subcellularLocation>
</comment>
<evidence type="ECO:0000256" key="3">
    <source>
        <dbReference type="RuleBase" id="RU362073"/>
    </source>
</evidence>
<dbReference type="Gene3D" id="1.20.1330.10">
    <property type="entry name" value="f41 fragment of flagellin, N-terminal domain"/>
    <property type="match status" value="2"/>
</dbReference>
<dbReference type="Pfam" id="PF00669">
    <property type="entry name" value="Flagellin_N"/>
    <property type="match status" value="1"/>
</dbReference>
<keyword evidence="6" id="KW-0969">Cilium</keyword>
<comment type="function">
    <text evidence="3">Flagellin is the subunit protein which polymerizes to form the filaments of bacterial flagella.</text>
</comment>
<dbReference type="Proteomes" id="UP000005324">
    <property type="component" value="Unassembled WGS sequence"/>
</dbReference>
<keyword evidence="7" id="KW-1185">Reference proteome</keyword>
<evidence type="ECO:0000313" key="6">
    <source>
        <dbReference type="EMBL" id="EFH13719.1"/>
    </source>
</evidence>
<evidence type="ECO:0000256" key="2">
    <source>
        <dbReference type="ARBA" id="ARBA00023143"/>
    </source>
</evidence>
<dbReference type="HOGENOM" id="CLU_011142_1_1_5"/>
<accession>D5RG51</accession>
<protein>
    <recommendedName>
        <fullName evidence="3">Flagellin</fullName>
    </recommendedName>
</protein>
<dbReference type="InterPro" id="IPR001029">
    <property type="entry name" value="Flagellin_N"/>
</dbReference>
<dbReference type="SUPFAM" id="SSF64518">
    <property type="entry name" value="Phase 1 flagellin"/>
    <property type="match status" value="2"/>
</dbReference>
<evidence type="ECO:0000259" key="5">
    <source>
        <dbReference type="Pfam" id="PF00700"/>
    </source>
</evidence>
<dbReference type="GO" id="GO:0005198">
    <property type="term" value="F:structural molecule activity"/>
    <property type="evidence" value="ECO:0007669"/>
    <property type="project" value="UniProtKB-UniRule"/>
</dbReference>
<organism evidence="6 7">
    <name type="scientific">Pseudoroseomonas cervicalis ATCC 49957</name>
    <dbReference type="NCBI Taxonomy" id="525371"/>
    <lineage>
        <taxon>Bacteria</taxon>
        <taxon>Pseudomonadati</taxon>
        <taxon>Pseudomonadota</taxon>
        <taxon>Alphaproteobacteria</taxon>
        <taxon>Acetobacterales</taxon>
        <taxon>Roseomonadaceae</taxon>
        <taxon>Roseomonas</taxon>
    </lineage>
</organism>
<dbReference type="EMBL" id="ADVL01000017">
    <property type="protein sequence ID" value="EFH13719.1"/>
    <property type="molecule type" value="Genomic_DNA"/>
</dbReference>
<reference evidence="6 7" key="1">
    <citation type="submission" date="2010-04" db="EMBL/GenBank/DDBJ databases">
        <authorList>
            <person name="Qin X."/>
            <person name="Bachman B."/>
            <person name="Battles P."/>
            <person name="Bell A."/>
            <person name="Bess C."/>
            <person name="Bickham C."/>
            <person name="Chaboub L."/>
            <person name="Chen D."/>
            <person name="Coyle M."/>
            <person name="Deiros D.R."/>
            <person name="Dinh H."/>
            <person name="Forbes L."/>
            <person name="Fowler G."/>
            <person name="Francisco L."/>
            <person name="Fu Q."/>
            <person name="Gubbala S."/>
            <person name="Hale W."/>
            <person name="Han Y."/>
            <person name="Hemphill L."/>
            <person name="Highlander S.K."/>
            <person name="Hirani K."/>
            <person name="Hogues M."/>
            <person name="Jackson L."/>
            <person name="Jakkamsetti A."/>
            <person name="Javaid M."/>
            <person name="Jiang H."/>
            <person name="Korchina V."/>
            <person name="Kovar C."/>
            <person name="Lara F."/>
            <person name="Lee S."/>
            <person name="Mata R."/>
            <person name="Mathew T."/>
            <person name="Moen C."/>
            <person name="Morales K."/>
            <person name="Munidasa M."/>
            <person name="Nazareth L."/>
            <person name="Ngo R."/>
            <person name="Nguyen L."/>
            <person name="Okwuonu G."/>
            <person name="Ongeri F."/>
            <person name="Patil S."/>
            <person name="Petrosino J."/>
            <person name="Pham C."/>
            <person name="Pham P."/>
            <person name="Pu L.-L."/>
            <person name="Puazo M."/>
            <person name="Raj R."/>
            <person name="Reid J."/>
            <person name="Rouhana J."/>
            <person name="Saada N."/>
            <person name="Shang Y."/>
            <person name="Simmons D."/>
            <person name="Thornton R."/>
            <person name="Warren J."/>
            <person name="Weissenberger G."/>
            <person name="Zhang J."/>
            <person name="Zhang L."/>
            <person name="Zhou C."/>
            <person name="Zhu D."/>
            <person name="Muzny D."/>
            <person name="Worley K."/>
            <person name="Gibbs R."/>
        </authorList>
    </citation>
    <scope>NUCLEOTIDE SEQUENCE [LARGE SCALE GENOMIC DNA]</scope>
    <source>
        <strain evidence="6 7">ATCC 49957</strain>
    </source>
</reference>
<dbReference type="RefSeq" id="WP_007005684.1">
    <property type="nucleotide sequence ID" value="NZ_GG770784.1"/>
</dbReference>
<dbReference type="Pfam" id="PF00700">
    <property type="entry name" value="Flagellin_C"/>
    <property type="match status" value="1"/>
</dbReference>
<comment type="caution">
    <text evidence="6">The sequence shown here is derived from an EMBL/GenBank/DDBJ whole genome shotgun (WGS) entry which is preliminary data.</text>
</comment>
<dbReference type="GO" id="GO:0005576">
    <property type="term" value="C:extracellular region"/>
    <property type="evidence" value="ECO:0007669"/>
    <property type="project" value="UniProtKB-SubCell"/>
</dbReference>
<dbReference type="OrthoDB" id="8328560at2"/>
<feature type="domain" description="Flagellin C-terminal" evidence="5">
    <location>
        <begin position="500"/>
        <end position="584"/>
    </location>
</feature>
<dbReference type="PRINTS" id="PR00207">
    <property type="entry name" value="FLAGELLIN"/>
</dbReference>
<keyword evidence="3" id="KW-0964">Secreted</keyword>
<evidence type="ECO:0000313" key="7">
    <source>
        <dbReference type="Proteomes" id="UP000005324"/>
    </source>
</evidence>
<name>D5RG51_9PROT</name>
<gene>
    <name evidence="6" type="primary">fla</name>
    <name evidence="6" type="ORF">HMPREF0731_0060</name>
</gene>
<comment type="similarity">
    <text evidence="1 3">Belongs to the bacterial flagellin family.</text>
</comment>
<dbReference type="PANTHER" id="PTHR42792:SF2">
    <property type="entry name" value="FLAGELLIN"/>
    <property type="match status" value="1"/>
</dbReference>
<feature type="domain" description="Flagellin N-terminal" evidence="4">
    <location>
        <begin position="5"/>
        <end position="138"/>
    </location>
</feature>
<proteinExistence type="inferred from homology"/>
<dbReference type="InterPro" id="IPR046358">
    <property type="entry name" value="Flagellin_C"/>
</dbReference>
<sequence length="585" mass="61445">MVSSILTNNGAMTALQSLKATQKNLLQTQNRISTGLKVSTAKDNAATWAVATSMRSDIANYKQVSENLSVSSSILSTAEAAATTIADLVKQVRTKVTAAQNPAVDKRQVQADIDALLAQINTTAEAASFKGVNLVNSSGTQRVLTSVNAIDGVSTAAYSTLDRQNLKVADGAMLESLKDLTVLSRADQTFANTNDGTKKLQLTVGATGTNLNNGNELDFKYVDSTGTQRTLKVKLTKDINDIQTLVDYLNADSGFSKLFQADRMFSTGSTLDADTFTISAKNRDVVEYFGNINSTTKVVNYSAIVTVSAGTGSAGSFDAATAASTSLSADMRRLDVSFVDKPLQLGDTFEIKVGSSLDQDDATAQFRYILKVVDGAYATGDLLVGDSAYSNINNVYVIAVAASQVTNANVTGKDIATELQTALITGSANVAATGEGMGGAGADFVTSNDYLAAPEATAGTDFGVYVDAISGKLSIISDDNTADELYYFNSSLTDYQTLLGKLDSATNTVNNAAASFGTLGTRIDIQKDFLDKLVDTLTTGLGALVDADMSEEAARLQALQVQEQLGTQALSIANQAPQSILALFR</sequence>
<dbReference type="GO" id="GO:0009288">
    <property type="term" value="C:bacterial-type flagellum"/>
    <property type="evidence" value="ECO:0007669"/>
    <property type="project" value="UniProtKB-SubCell"/>
</dbReference>
<dbReference type="PANTHER" id="PTHR42792">
    <property type="entry name" value="FLAGELLIN"/>
    <property type="match status" value="1"/>
</dbReference>
<keyword evidence="2 3" id="KW-0975">Bacterial flagellum</keyword>
<dbReference type="InterPro" id="IPR001492">
    <property type="entry name" value="Flagellin"/>
</dbReference>
<dbReference type="AlphaFoldDB" id="D5RG51"/>
<evidence type="ECO:0000259" key="4">
    <source>
        <dbReference type="Pfam" id="PF00669"/>
    </source>
</evidence>
<keyword evidence="6" id="KW-0966">Cell projection</keyword>
<keyword evidence="6" id="KW-0282">Flagellum</keyword>